<accession>A0ABN1GMR6</accession>
<name>A0ABN1GMR6_9ACTN</name>
<sequence>MRRWLSRMRPSHHVSEPVPVVASQARIPAPTVGDRLAFIPAQRDRRAHLGS</sequence>
<dbReference type="RefSeq" id="WP_344603349.1">
    <property type="nucleotide sequence ID" value="NZ_BAAAHE010000011.1"/>
</dbReference>
<reference evidence="1 2" key="1">
    <citation type="journal article" date="2019" name="Int. J. Syst. Evol. Microbiol.">
        <title>The Global Catalogue of Microorganisms (GCM) 10K type strain sequencing project: providing services to taxonomists for standard genome sequencing and annotation.</title>
        <authorList>
            <consortium name="The Broad Institute Genomics Platform"/>
            <consortium name="The Broad Institute Genome Sequencing Center for Infectious Disease"/>
            <person name="Wu L."/>
            <person name="Ma J."/>
        </authorList>
    </citation>
    <scope>NUCLEOTIDE SEQUENCE [LARGE SCALE GENOMIC DNA]</scope>
    <source>
        <strain evidence="1 2">JCM 10671</strain>
    </source>
</reference>
<comment type="caution">
    <text evidence="1">The sequence shown here is derived from an EMBL/GenBank/DDBJ whole genome shotgun (WGS) entry which is preliminary data.</text>
</comment>
<keyword evidence="2" id="KW-1185">Reference proteome</keyword>
<organism evidence="1 2">
    <name type="scientific">Sporichthya brevicatena</name>
    <dbReference type="NCBI Taxonomy" id="171442"/>
    <lineage>
        <taxon>Bacteria</taxon>
        <taxon>Bacillati</taxon>
        <taxon>Actinomycetota</taxon>
        <taxon>Actinomycetes</taxon>
        <taxon>Sporichthyales</taxon>
        <taxon>Sporichthyaceae</taxon>
        <taxon>Sporichthya</taxon>
    </lineage>
</organism>
<evidence type="ECO:0000313" key="2">
    <source>
        <dbReference type="Proteomes" id="UP001500957"/>
    </source>
</evidence>
<proteinExistence type="predicted"/>
<protein>
    <submittedName>
        <fullName evidence="1">Uncharacterized protein</fullName>
    </submittedName>
</protein>
<gene>
    <name evidence="1" type="ORF">GCM10009547_15670</name>
</gene>
<evidence type="ECO:0000313" key="1">
    <source>
        <dbReference type="EMBL" id="GAA0614687.1"/>
    </source>
</evidence>
<dbReference type="Proteomes" id="UP001500957">
    <property type="component" value="Unassembled WGS sequence"/>
</dbReference>
<dbReference type="EMBL" id="BAAAHE010000011">
    <property type="protein sequence ID" value="GAA0614687.1"/>
    <property type="molecule type" value="Genomic_DNA"/>
</dbReference>